<dbReference type="Gene3D" id="3.40.50.300">
    <property type="entry name" value="P-loop containing nucleotide triphosphate hydrolases"/>
    <property type="match status" value="1"/>
</dbReference>
<dbReference type="EMBL" id="BARS01029013">
    <property type="protein sequence ID" value="GAG00364.1"/>
    <property type="molecule type" value="Genomic_DNA"/>
</dbReference>
<accession>X0U3J7</accession>
<dbReference type="SMART" id="SM00843">
    <property type="entry name" value="Ftsk_gamma"/>
    <property type="match status" value="1"/>
</dbReference>
<dbReference type="PANTHER" id="PTHR22683">
    <property type="entry name" value="SPORULATION PROTEIN RELATED"/>
    <property type="match status" value="1"/>
</dbReference>
<protein>
    <recommendedName>
        <fullName evidence="1">FtsK gamma domain-containing protein</fullName>
    </recommendedName>
</protein>
<organism evidence="2">
    <name type="scientific">marine sediment metagenome</name>
    <dbReference type="NCBI Taxonomy" id="412755"/>
    <lineage>
        <taxon>unclassified sequences</taxon>
        <taxon>metagenomes</taxon>
        <taxon>ecological metagenomes</taxon>
    </lineage>
</organism>
<name>X0U3J7_9ZZZZ</name>
<evidence type="ECO:0000259" key="1">
    <source>
        <dbReference type="SMART" id="SM00843"/>
    </source>
</evidence>
<dbReference type="Gene3D" id="1.10.10.10">
    <property type="entry name" value="Winged helix-like DNA-binding domain superfamily/Winged helix DNA-binding domain"/>
    <property type="match status" value="1"/>
</dbReference>
<dbReference type="InterPro" id="IPR036388">
    <property type="entry name" value="WH-like_DNA-bd_sf"/>
</dbReference>
<dbReference type="AlphaFoldDB" id="X0U3J7"/>
<sequence>MLFLPPGVARLTRIHGAYVSEEEVKRVTSFLREQMKPEYDTSIAAEISAEEEVEEVEGDKDEKYEEAVELVLQTGQASISMVQRKLRVGYNRAARMIEAMENQGIVGPSDGVRPREVLRRGERF</sequence>
<dbReference type="InterPro" id="IPR036390">
    <property type="entry name" value="WH_DNA-bd_sf"/>
</dbReference>
<feature type="domain" description="FtsK gamma" evidence="1">
    <location>
        <begin position="57"/>
        <end position="122"/>
    </location>
</feature>
<dbReference type="SUPFAM" id="SSF46785">
    <property type="entry name" value="Winged helix' DNA-binding domain"/>
    <property type="match status" value="1"/>
</dbReference>
<evidence type="ECO:0000313" key="2">
    <source>
        <dbReference type="EMBL" id="GAG00364.1"/>
    </source>
</evidence>
<comment type="caution">
    <text evidence="2">The sequence shown here is derived from an EMBL/GenBank/DDBJ whole genome shotgun (WGS) entry which is preliminary data.</text>
</comment>
<proteinExistence type="predicted"/>
<dbReference type="Pfam" id="PF09397">
    <property type="entry name" value="FtsK_gamma"/>
    <property type="match status" value="1"/>
</dbReference>
<dbReference type="InterPro" id="IPR018541">
    <property type="entry name" value="Ftsk_gamma"/>
</dbReference>
<gene>
    <name evidence="2" type="ORF">S01H1_45406</name>
</gene>
<dbReference type="InterPro" id="IPR050206">
    <property type="entry name" value="FtsK/SpoIIIE/SftA"/>
</dbReference>
<reference evidence="2" key="1">
    <citation type="journal article" date="2014" name="Front. Microbiol.">
        <title>High frequency of phylogenetically diverse reductive dehalogenase-homologous genes in deep subseafloor sedimentary metagenomes.</title>
        <authorList>
            <person name="Kawai M."/>
            <person name="Futagami T."/>
            <person name="Toyoda A."/>
            <person name="Takaki Y."/>
            <person name="Nishi S."/>
            <person name="Hori S."/>
            <person name="Arai W."/>
            <person name="Tsubouchi T."/>
            <person name="Morono Y."/>
            <person name="Uchiyama I."/>
            <person name="Ito T."/>
            <person name="Fujiyama A."/>
            <person name="Inagaki F."/>
            <person name="Takami H."/>
        </authorList>
    </citation>
    <scope>NUCLEOTIDE SEQUENCE</scope>
    <source>
        <strain evidence="2">Expedition CK06-06</strain>
    </source>
</reference>
<dbReference type="PANTHER" id="PTHR22683:SF41">
    <property type="entry name" value="DNA TRANSLOCASE FTSK"/>
    <property type="match status" value="1"/>
</dbReference>
<dbReference type="InterPro" id="IPR027417">
    <property type="entry name" value="P-loop_NTPase"/>
</dbReference>